<protein>
    <submittedName>
        <fullName evidence="12">Acetyl-CoA acetyltransferase</fullName>
    </submittedName>
</protein>
<dbReference type="PANTHER" id="PTHR43853">
    <property type="entry name" value="3-KETOACYL-COA THIOLASE, PEROXISOMAL"/>
    <property type="match status" value="1"/>
</dbReference>
<comment type="subcellular location">
    <subcellularLocation>
        <location evidence="1">Peroxisome</location>
    </subcellularLocation>
</comment>
<dbReference type="InterPro" id="IPR016039">
    <property type="entry name" value="Thiolase-like"/>
</dbReference>
<gene>
    <name evidence="12" type="ORF">DESUT3_06180</name>
</gene>
<keyword evidence="13" id="KW-1185">Reference proteome</keyword>
<dbReference type="InterPro" id="IPR020613">
    <property type="entry name" value="Thiolase_CS"/>
</dbReference>
<reference evidence="12 13" key="2">
    <citation type="journal article" date="2021" name="Int. J. Syst. Evol. Microbiol.">
        <title>Isolation and Polyphasic Characterization of Desulfuromonas versatilis sp. Nov., an Electrogenic Bacteria Capable of Versatile Metabolism Isolated from a Graphene Oxide-Reducing Enrichment Culture.</title>
        <authorList>
            <person name="Xie L."/>
            <person name="Yoshida N."/>
            <person name="Ishii S."/>
            <person name="Meng L."/>
        </authorList>
    </citation>
    <scope>NUCLEOTIDE SEQUENCE [LARGE SCALE GENOMIC DNA]</scope>
    <source>
        <strain evidence="12 13">NIT-T3</strain>
    </source>
</reference>
<proteinExistence type="inferred from homology"/>
<dbReference type="NCBIfam" id="NF005033">
    <property type="entry name" value="PRK06445.1"/>
    <property type="match status" value="1"/>
</dbReference>
<evidence type="ECO:0000256" key="8">
    <source>
        <dbReference type="ARBA" id="ARBA00023315"/>
    </source>
</evidence>
<dbReference type="Proteomes" id="UP001319827">
    <property type="component" value="Chromosome"/>
</dbReference>
<feature type="domain" description="Thiolase N-terminal" evidence="10">
    <location>
        <begin position="5"/>
        <end position="268"/>
    </location>
</feature>
<feature type="domain" description="Thiolase C-terminal" evidence="11">
    <location>
        <begin position="277"/>
        <end position="398"/>
    </location>
</feature>
<dbReference type="InterPro" id="IPR050215">
    <property type="entry name" value="Thiolase-like_sf_Thiolase"/>
</dbReference>
<dbReference type="RefSeq" id="WP_221251017.1">
    <property type="nucleotide sequence ID" value="NZ_AP024355.1"/>
</dbReference>
<reference evidence="12 13" key="1">
    <citation type="journal article" date="2016" name="C (Basel)">
        <title>Selective Growth of and Electricity Production by Marine Exoelectrogenic Bacteria in Self-Aggregated Hydrogel of Microbially Reduced Graphene Oxide.</title>
        <authorList>
            <person name="Yoshida N."/>
            <person name="Goto Y."/>
            <person name="Miyata Y."/>
        </authorList>
    </citation>
    <scope>NUCLEOTIDE SEQUENCE [LARGE SCALE GENOMIC DNA]</scope>
    <source>
        <strain evidence="12 13">NIT-T3</strain>
    </source>
</reference>
<keyword evidence="4" id="KW-0276">Fatty acid metabolism</keyword>
<evidence type="ECO:0000256" key="3">
    <source>
        <dbReference type="ARBA" id="ARBA00022679"/>
    </source>
</evidence>
<keyword evidence="6" id="KW-0443">Lipid metabolism</keyword>
<evidence type="ECO:0000259" key="11">
    <source>
        <dbReference type="Pfam" id="PF02803"/>
    </source>
</evidence>
<organism evidence="12 13">
    <name type="scientific">Desulfuromonas versatilis</name>
    <dbReference type="NCBI Taxonomy" id="2802975"/>
    <lineage>
        <taxon>Bacteria</taxon>
        <taxon>Pseudomonadati</taxon>
        <taxon>Thermodesulfobacteriota</taxon>
        <taxon>Desulfuromonadia</taxon>
        <taxon>Desulfuromonadales</taxon>
        <taxon>Desulfuromonadaceae</taxon>
        <taxon>Desulfuromonas</taxon>
    </lineage>
</organism>
<dbReference type="PANTHER" id="PTHR43853:SF8">
    <property type="entry name" value="3-KETOACYL-COA THIOLASE, PEROXISOMAL"/>
    <property type="match status" value="1"/>
</dbReference>
<keyword evidence="8 9" id="KW-0012">Acyltransferase</keyword>
<evidence type="ECO:0000256" key="7">
    <source>
        <dbReference type="ARBA" id="ARBA00023140"/>
    </source>
</evidence>
<accession>A0ABM8HSD0</accession>
<dbReference type="NCBIfam" id="TIGR01930">
    <property type="entry name" value="AcCoA-C-Actrans"/>
    <property type="match status" value="1"/>
</dbReference>
<dbReference type="SUPFAM" id="SSF53901">
    <property type="entry name" value="Thiolase-like"/>
    <property type="match status" value="2"/>
</dbReference>
<dbReference type="CDD" id="cd00751">
    <property type="entry name" value="thiolase"/>
    <property type="match status" value="1"/>
</dbReference>
<name>A0ABM8HSD0_9BACT</name>
<evidence type="ECO:0000256" key="1">
    <source>
        <dbReference type="ARBA" id="ARBA00004275"/>
    </source>
</evidence>
<dbReference type="PROSITE" id="PS00737">
    <property type="entry name" value="THIOLASE_2"/>
    <property type="match status" value="1"/>
</dbReference>
<evidence type="ECO:0000313" key="13">
    <source>
        <dbReference type="Proteomes" id="UP001319827"/>
    </source>
</evidence>
<sequence length="400" mass="42607">MQDVVIAGYLRTACSKVKPGDPGKDWFHALRADDLLAEVVPQLLQRHGIEGSEVDDFLVGSALGVSEQWTFGGRTPVFLANLPAKVPAKFIDQQCGSSMAAIHTGFLEIAAGYADLVLAAGMEHMGRVPVGPTLFDQGTISVNPRLYREERFGHWDMSTTMHMGFTAEKLCSESGFGREALDRWAVRSHQRAAKAQQEGFLADEILPIEARQASGEVMTVCRDQGVRENAQPEDLAKLAPVFRPDGLITAGNASPLNAGAGALLLMSRARAESRQLEPLATIRAIGFAGVDPTLMGAGPIPAVRMALKKAGLEAADIDYWEINEAFSIVVLNAIRQLKIDPERVNVNGGAIAIGHPLGATGIRLVGTLARTLQRNGARLGCAAACIGGGQGIATIIERTN</sequence>
<dbReference type="InterPro" id="IPR020616">
    <property type="entry name" value="Thiolase_N"/>
</dbReference>
<evidence type="ECO:0000259" key="10">
    <source>
        <dbReference type="Pfam" id="PF00108"/>
    </source>
</evidence>
<evidence type="ECO:0000256" key="6">
    <source>
        <dbReference type="ARBA" id="ARBA00023098"/>
    </source>
</evidence>
<dbReference type="PIRSF" id="PIRSF000429">
    <property type="entry name" value="Ac-CoA_Ac_transf"/>
    <property type="match status" value="1"/>
</dbReference>
<dbReference type="InterPro" id="IPR002155">
    <property type="entry name" value="Thiolase"/>
</dbReference>
<dbReference type="InterPro" id="IPR020617">
    <property type="entry name" value="Thiolase_C"/>
</dbReference>
<dbReference type="EMBL" id="AP024355">
    <property type="protein sequence ID" value="BCR03549.1"/>
    <property type="molecule type" value="Genomic_DNA"/>
</dbReference>
<comment type="similarity">
    <text evidence="2 9">Belongs to the thiolase-like superfamily. Thiolase family.</text>
</comment>
<evidence type="ECO:0000256" key="9">
    <source>
        <dbReference type="RuleBase" id="RU003557"/>
    </source>
</evidence>
<keyword evidence="5" id="KW-0809">Transit peptide</keyword>
<dbReference type="Pfam" id="PF02803">
    <property type="entry name" value="Thiolase_C"/>
    <property type="match status" value="1"/>
</dbReference>
<evidence type="ECO:0000256" key="4">
    <source>
        <dbReference type="ARBA" id="ARBA00022832"/>
    </source>
</evidence>
<dbReference type="Gene3D" id="3.40.47.10">
    <property type="match status" value="1"/>
</dbReference>
<evidence type="ECO:0000256" key="2">
    <source>
        <dbReference type="ARBA" id="ARBA00010982"/>
    </source>
</evidence>
<evidence type="ECO:0000313" key="12">
    <source>
        <dbReference type="EMBL" id="BCR03549.1"/>
    </source>
</evidence>
<keyword evidence="3 9" id="KW-0808">Transferase</keyword>
<keyword evidence="7" id="KW-0576">Peroxisome</keyword>
<evidence type="ECO:0000256" key="5">
    <source>
        <dbReference type="ARBA" id="ARBA00022946"/>
    </source>
</evidence>
<dbReference type="Pfam" id="PF00108">
    <property type="entry name" value="Thiolase_N"/>
    <property type="match status" value="1"/>
</dbReference>